<dbReference type="InterPro" id="IPR029787">
    <property type="entry name" value="Nucleotide_cyclase"/>
</dbReference>
<dbReference type="PROSITE" id="PS50125">
    <property type="entry name" value="GUANYLATE_CYCLASE_2"/>
    <property type="match status" value="1"/>
</dbReference>
<feature type="domain" description="Guanylate cyclase" evidence="1">
    <location>
        <begin position="215"/>
        <end position="338"/>
    </location>
</feature>
<dbReference type="Gene3D" id="3.30.450.40">
    <property type="match status" value="1"/>
</dbReference>
<dbReference type="InterPro" id="IPR001054">
    <property type="entry name" value="A/G_cyclase"/>
</dbReference>
<organism evidence="2">
    <name type="scientific">Mesorhizobium sp. WSM2240</name>
    <dbReference type="NCBI Taxonomy" id="3228851"/>
    <lineage>
        <taxon>Bacteria</taxon>
        <taxon>Pseudomonadati</taxon>
        <taxon>Pseudomonadota</taxon>
        <taxon>Alphaproteobacteria</taxon>
        <taxon>Hyphomicrobiales</taxon>
        <taxon>Phyllobacteriaceae</taxon>
        <taxon>Mesorhizobium</taxon>
    </lineage>
</organism>
<dbReference type="GO" id="GO:0035556">
    <property type="term" value="P:intracellular signal transduction"/>
    <property type="evidence" value="ECO:0007669"/>
    <property type="project" value="InterPro"/>
</dbReference>
<dbReference type="EC" id="4.6.1.-" evidence="2"/>
<dbReference type="RefSeq" id="WP_353642125.1">
    <property type="nucleotide sequence ID" value="NZ_CP159253.1"/>
</dbReference>
<dbReference type="CDD" id="cd07302">
    <property type="entry name" value="CHD"/>
    <property type="match status" value="1"/>
</dbReference>
<reference evidence="2" key="1">
    <citation type="submission" date="2024-06" db="EMBL/GenBank/DDBJ databases">
        <title>Mesorhizobium karijinii sp. nov., a symbiont of the iconic Swainsona formosa from arid Australia.</title>
        <authorList>
            <person name="Hill Y.J."/>
            <person name="Watkin E.L.J."/>
            <person name="O'Hara G.W."/>
            <person name="Terpolilli J."/>
            <person name="Tye M.L."/>
            <person name="Kohlmeier M.G."/>
        </authorList>
    </citation>
    <scope>NUCLEOTIDE SEQUENCE</scope>
    <source>
        <strain evidence="2">WSM2240</strain>
    </source>
</reference>
<sequence>MADTDDPGTVQAEIAFWLIGPARQRGTPEEIVGGLAARLVAAGIPLRRVRIGQSVANPLISAWGVIWTRGGGAERYTVPRGMLATDSYRGSPIERVVVSRTSFHHSLEQLVEKRDHPVLFELAAAGSTDYLALPLEYGDGSVQVGAFTTDRPGGFSDRDVALIEALAPAVAAALEPAAMRHSMASLLEVYLGAGPADRIGKGAFRRGQTTEIEAAVLVTDLRDFTGLSERLPPEDLLESLGAYFEVVVDAVRSEGGDVLKFVGDGVLSVFSAEEHGRDEACMRAARSIAQAFGQPAVSDKPFVAAMHVGPVVYGNIGSLDRLDFTVVGPTVNYLSRLESAAKLLDRKAVCSKEVASVLPSSMIRDLGRHTLKGFADPQAVFELKLPEILES</sequence>
<evidence type="ECO:0000313" key="2">
    <source>
        <dbReference type="EMBL" id="XCG50346.1"/>
    </source>
</evidence>
<name>A0AAU8CU21_9HYPH</name>
<dbReference type="Gene3D" id="3.30.70.1230">
    <property type="entry name" value="Nucleotide cyclase"/>
    <property type="match status" value="1"/>
</dbReference>
<dbReference type="PANTHER" id="PTHR43081">
    <property type="entry name" value="ADENYLATE CYCLASE, TERMINAL-DIFFERENTIATION SPECIFIC-RELATED"/>
    <property type="match status" value="1"/>
</dbReference>
<dbReference type="GO" id="GO:0006171">
    <property type="term" value="P:cAMP biosynthetic process"/>
    <property type="evidence" value="ECO:0007669"/>
    <property type="project" value="TreeGrafter"/>
</dbReference>
<dbReference type="SUPFAM" id="SSF55073">
    <property type="entry name" value="Nucleotide cyclase"/>
    <property type="match status" value="1"/>
</dbReference>
<dbReference type="InterPro" id="IPR050697">
    <property type="entry name" value="Adenylyl/Guanylyl_Cyclase_3/4"/>
</dbReference>
<dbReference type="Pfam" id="PF00211">
    <property type="entry name" value="Guanylate_cyc"/>
    <property type="match status" value="1"/>
</dbReference>
<protein>
    <submittedName>
        <fullName evidence="2">Adenylate/guanylate cyclase domain-containing protein</fullName>
        <ecNumber evidence="2">4.6.1.-</ecNumber>
    </submittedName>
</protein>
<dbReference type="SMART" id="SM00044">
    <property type="entry name" value="CYCc"/>
    <property type="match status" value="1"/>
</dbReference>
<accession>A0AAU8CU21</accession>
<keyword evidence="2" id="KW-0456">Lyase</keyword>
<evidence type="ECO:0000259" key="1">
    <source>
        <dbReference type="PROSITE" id="PS50125"/>
    </source>
</evidence>
<dbReference type="PANTHER" id="PTHR43081:SF11">
    <property type="entry name" value="BLR2264 PROTEIN"/>
    <property type="match status" value="1"/>
</dbReference>
<proteinExistence type="predicted"/>
<dbReference type="GO" id="GO:0004016">
    <property type="term" value="F:adenylate cyclase activity"/>
    <property type="evidence" value="ECO:0007669"/>
    <property type="project" value="UniProtKB-ARBA"/>
</dbReference>
<dbReference type="EMBL" id="CP159253">
    <property type="protein sequence ID" value="XCG50346.1"/>
    <property type="molecule type" value="Genomic_DNA"/>
</dbReference>
<dbReference type="AlphaFoldDB" id="A0AAU8CU21"/>
<dbReference type="InterPro" id="IPR029016">
    <property type="entry name" value="GAF-like_dom_sf"/>
</dbReference>
<gene>
    <name evidence="2" type="ORF">ABVK50_07640</name>
</gene>